<reference evidence="1 2" key="1">
    <citation type="journal article" date="2017" name="Appl. Environ. Microbiol.">
        <title>Parallel evolution of two clades of a major Atlantic endemic Vibrio parahaemolyticus pathogen lineage by independent acquisition of related pathogenicity islands.</title>
        <authorList>
            <person name="Xu F."/>
            <person name="Gonzalez-Escalona N."/>
            <person name="Drees K.P."/>
            <person name="Sebra R.P."/>
            <person name="Cooper V.S."/>
            <person name="Jones S.H."/>
            <person name="Whistler C.A."/>
        </authorList>
    </citation>
    <scope>NUCLEOTIDE SEQUENCE [LARGE SCALE GENOMIC DNA]</scope>
    <source>
        <strain evidence="1 2">MAVP-3</strain>
    </source>
</reference>
<dbReference type="Proteomes" id="UP000214596">
    <property type="component" value="Unassembled WGS sequence"/>
</dbReference>
<organism evidence="1 2">
    <name type="scientific">Vibrio parahaemolyticus</name>
    <dbReference type="NCBI Taxonomy" id="670"/>
    <lineage>
        <taxon>Bacteria</taxon>
        <taxon>Pseudomonadati</taxon>
        <taxon>Pseudomonadota</taxon>
        <taxon>Gammaproteobacteria</taxon>
        <taxon>Vibrionales</taxon>
        <taxon>Vibrionaceae</taxon>
        <taxon>Vibrio</taxon>
    </lineage>
</organism>
<evidence type="ECO:0000313" key="1">
    <source>
        <dbReference type="EMBL" id="OXE34616.1"/>
    </source>
</evidence>
<gene>
    <name evidence="1" type="ORF">CA163_01420</name>
</gene>
<accession>A0A227AGB7</accession>
<evidence type="ECO:0000313" key="2">
    <source>
        <dbReference type="Proteomes" id="UP000214596"/>
    </source>
</evidence>
<name>A0A227AGB7_VIBPH</name>
<protein>
    <submittedName>
        <fullName evidence="1">Uncharacterized protein</fullName>
    </submittedName>
</protein>
<dbReference type="OrthoDB" id="5894692at2"/>
<comment type="caution">
    <text evidence="1">The sequence shown here is derived from an EMBL/GenBank/DDBJ whole genome shotgun (WGS) entry which is preliminary data.</text>
</comment>
<sequence length="47" mass="5572">MKQCLDGANMTNFFRSKKLSQQQSEQVQNEKIKNNINPYFSITYIDK</sequence>
<dbReference type="EMBL" id="NIXT01000031">
    <property type="protein sequence ID" value="OXE34616.1"/>
    <property type="molecule type" value="Genomic_DNA"/>
</dbReference>
<dbReference type="AlphaFoldDB" id="A0A227AGB7"/>
<proteinExistence type="predicted"/>